<dbReference type="SMART" id="SM00342">
    <property type="entry name" value="HTH_ARAC"/>
    <property type="match status" value="1"/>
</dbReference>
<dbReference type="EMBL" id="LAZR01000050">
    <property type="protein sequence ID" value="KKN98759.1"/>
    <property type="molecule type" value="Genomic_DNA"/>
</dbReference>
<dbReference type="Pfam" id="PF12833">
    <property type="entry name" value="HTH_18"/>
    <property type="match status" value="1"/>
</dbReference>
<feature type="domain" description="HTH araC/xylS-type" evidence="4">
    <location>
        <begin position="239"/>
        <end position="337"/>
    </location>
</feature>
<evidence type="ECO:0000313" key="5">
    <source>
        <dbReference type="EMBL" id="KKN98759.1"/>
    </source>
</evidence>
<dbReference type="PANTHER" id="PTHR47894">
    <property type="entry name" value="HTH-TYPE TRANSCRIPTIONAL REGULATOR GADX"/>
    <property type="match status" value="1"/>
</dbReference>
<evidence type="ECO:0000256" key="1">
    <source>
        <dbReference type="ARBA" id="ARBA00023015"/>
    </source>
</evidence>
<dbReference type="PANTHER" id="PTHR47894:SF4">
    <property type="entry name" value="HTH-TYPE TRANSCRIPTIONAL REGULATOR GADX"/>
    <property type="match status" value="1"/>
</dbReference>
<dbReference type="InterPro" id="IPR032687">
    <property type="entry name" value="AraC-type_N"/>
</dbReference>
<dbReference type="InterPro" id="IPR018060">
    <property type="entry name" value="HTH_AraC"/>
</dbReference>
<evidence type="ECO:0000256" key="2">
    <source>
        <dbReference type="ARBA" id="ARBA00023125"/>
    </source>
</evidence>
<reference evidence="5" key="1">
    <citation type="journal article" date="2015" name="Nature">
        <title>Complex archaea that bridge the gap between prokaryotes and eukaryotes.</title>
        <authorList>
            <person name="Spang A."/>
            <person name="Saw J.H."/>
            <person name="Jorgensen S.L."/>
            <person name="Zaremba-Niedzwiedzka K."/>
            <person name="Martijn J."/>
            <person name="Lind A.E."/>
            <person name="van Eijk R."/>
            <person name="Schleper C."/>
            <person name="Guy L."/>
            <person name="Ettema T.J."/>
        </authorList>
    </citation>
    <scope>NUCLEOTIDE SEQUENCE</scope>
</reference>
<dbReference type="GO" id="GO:0000976">
    <property type="term" value="F:transcription cis-regulatory region binding"/>
    <property type="evidence" value="ECO:0007669"/>
    <property type="project" value="TreeGrafter"/>
</dbReference>
<accession>A0A0F9V459</accession>
<organism evidence="5">
    <name type="scientific">marine sediment metagenome</name>
    <dbReference type="NCBI Taxonomy" id="412755"/>
    <lineage>
        <taxon>unclassified sequences</taxon>
        <taxon>metagenomes</taxon>
        <taxon>ecological metagenomes</taxon>
    </lineage>
</organism>
<proteinExistence type="predicted"/>
<dbReference type="SUPFAM" id="SSF46689">
    <property type="entry name" value="Homeodomain-like"/>
    <property type="match status" value="1"/>
</dbReference>
<comment type="caution">
    <text evidence="5">The sequence shown here is derived from an EMBL/GenBank/DDBJ whole genome shotgun (WGS) entry which is preliminary data.</text>
</comment>
<sequence>MLDTRKDASFARIRERSFWVPLIGQALQHYGVSLQHSGLAQTLIKDAEGTSGFLEQASCSLIWTEAARLSDDTFLGLRLNRLFCPTPFNALALTAQASPTVGAALNHLTRFFPVVSSQVKLEIRAHESHVELHLHPQGEVHFQHMEAVMGYLTRLFKHLEQGIEELVTAVRLNRPATELNDCARLLGCQTVISGDAYSLTLRGELLETPQITADPFLLPRLVDTMQDLLASLPSNFLVDQVKHRIQLLLGSGDISEERIAGPLNISPRHLRRKLNQEGTSYEQLVDEVRKEAAIRMIGEGSLSLTSIAYELGFLDPSSFTRAFRRWTDMSPTAFRRQVILQN</sequence>
<name>A0A0F9V459_9ZZZZ</name>
<keyword evidence="1" id="KW-0805">Transcription regulation</keyword>
<gene>
    <name evidence="5" type="ORF">LCGC14_0144390</name>
</gene>
<dbReference type="GO" id="GO:0003700">
    <property type="term" value="F:DNA-binding transcription factor activity"/>
    <property type="evidence" value="ECO:0007669"/>
    <property type="project" value="InterPro"/>
</dbReference>
<dbReference type="InterPro" id="IPR009057">
    <property type="entry name" value="Homeodomain-like_sf"/>
</dbReference>
<dbReference type="PROSITE" id="PS01124">
    <property type="entry name" value="HTH_ARAC_FAMILY_2"/>
    <property type="match status" value="1"/>
</dbReference>
<keyword evidence="3" id="KW-0804">Transcription</keyword>
<evidence type="ECO:0000259" key="4">
    <source>
        <dbReference type="PROSITE" id="PS01124"/>
    </source>
</evidence>
<protein>
    <recommendedName>
        <fullName evidence="4">HTH araC/xylS-type domain-containing protein</fullName>
    </recommendedName>
</protein>
<dbReference type="AlphaFoldDB" id="A0A0F9V459"/>
<dbReference type="GO" id="GO:0005829">
    <property type="term" value="C:cytosol"/>
    <property type="evidence" value="ECO:0007669"/>
    <property type="project" value="TreeGrafter"/>
</dbReference>
<dbReference type="Gene3D" id="1.10.10.60">
    <property type="entry name" value="Homeodomain-like"/>
    <property type="match status" value="1"/>
</dbReference>
<evidence type="ECO:0000256" key="3">
    <source>
        <dbReference type="ARBA" id="ARBA00023163"/>
    </source>
</evidence>
<dbReference type="Pfam" id="PF12625">
    <property type="entry name" value="Arabinose_bd"/>
    <property type="match status" value="1"/>
</dbReference>
<keyword evidence="2" id="KW-0238">DNA-binding</keyword>